<gene>
    <name evidence="5" type="ORF">GCM10023338_01010</name>
</gene>
<keyword evidence="2" id="KW-0186">Copper</keyword>
<proteinExistence type="inferred from homology"/>
<dbReference type="InterPro" id="IPR036423">
    <property type="entry name" value="SOD-like_Cu/Zn_dom_sf"/>
</dbReference>
<evidence type="ECO:0000313" key="5">
    <source>
        <dbReference type="EMBL" id="GAA5093655.1"/>
    </source>
</evidence>
<dbReference type="EMBL" id="BAABKE010000001">
    <property type="protein sequence ID" value="GAA5093655.1"/>
    <property type="molecule type" value="Genomic_DNA"/>
</dbReference>
<evidence type="ECO:0000259" key="4">
    <source>
        <dbReference type="Pfam" id="PF00080"/>
    </source>
</evidence>
<dbReference type="CDD" id="cd00305">
    <property type="entry name" value="Cu-Zn_Superoxide_Dismutase"/>
    <property type="match status" value="1"/>
</dbReference>
<dbReference type="Gene3D" id="2.60.40.200">
    <property type="entry name" value="Superoxide dismutase, copper/zinc binding domain"/>
    <property type="match status" value="1"/>
</dbReference>
<comment type="cofactor">
    <cofactor evidence="2">
        <name>Cu cation</name>
        <dbReference type="ChEBI" id="CHEBI:23378"/>
    </cofactor>
    <text evidence="2">Binds 1 copper ion per subunit.</text>
</comment>
<evidence type="ECO:0000313" key="6">
    <source>
        <dbReference type="Proteomes" id="UP001500631"/>
    </source>
</evidence>
<comment type="catalytic activity">
    <reaction evidence="2">
        <text>2 superoxide + 2 H(+) = H2O2 + O2</text>
        <dbReference type="Rhea" id="RHEA:20696"/>
        <dbReference type="ChEBI" id="CHEBI:15378"/>
        <dbReference type="ChEBI" id="CHEBI:15379"/>
        <dbReference type="ChEBI" id="CHEBI:16240"/>
        <dbReference type="ChEBI" id="CHEBI:18421"/>
        <dbReference type="EC" id="1.15.1.1"/>
    </reaction>
</comment>
<evidence type="ECO:0000256" key="1">
    <source>
        <dbReference type="ARBA" id="ARBA00010457"/>
    </source>
</evidence>
<dbReference type="Pfam" id="PF00080">
    <property type="entry name" value="Sod_Cu"/>
    <property type="match status" value="1"/>
</dbReference>
<comment type="similarity">
    <text evidence="1 2">Belongs to the Cu-Zn superoxide dismutase family.</text>
</comment>
<dbReference type="PANTHER" id="PTHR10003">
    <property type="entry name" value="SUPEROXIDE DISMUTASE CU-ZN -RELATED"/>
    <property type="match status" value="1"/>
</dbReference>
<feature type="domain" description="Superoxide dismutase copper/zinc binding" evidence="4">
    <location>
        <begin position="40"/>
        <end position="173"/>
    </location>
</feature>
<dbReference type="NCBIfam" id="NF007628">
    <property type="entry name" value="PRK10290.1"/>
    <property type="match status" value="1"/>
</dbReference>
<dbReference type="RefSeq" id="WP_077926004.1">
    <property type="nucleotide sequence ID" value="NZ_BAABKE010000001.1"/>
</dbReference>
<dbReference type="Proteomes" id="UP001500631">
    <property type="component" value="Unassembled WGS sequence"/>
</dbReference>
<dbReference type="InterPro" id="IPR018152">
    <property type="entry name" value="SOD_Cu/Zn_BS"/>
</dbReference>
<sequence length="175" mass="17982">MKKIVLALSLSALFVSSAFAEVVTVDMNIVTNDGIAEKIGTVELQDTEYGVVLTPNLTNLTPGVHGFHVHANPSCDNTAPDGTKGPALAAGGHFDPADTKKHGAPWGDGHLGDLPPLHVVADGTATTAVLAPRIKSVADIKDRAIMVHVHGDNFSDDPVPLGGGGARMACGVIPK</sequence>
<organism evidence="5 6">
    <name type="scientific">Wohlfahrtiimonas larvae</name>
    <dbReference type="NCBI Taxonomy" id="1157986"/>
    <lineage>
        <taxon>Bacteria</taxon>
        <taxon>Pseudomonadati</taxon>
        <taxon>Pseudomonadota</taxon>
        <taxon>Gammaproteobacteria</taxon>
        <taxon>Cardiobacteriales</taxon>
        <taxon>Ignatzschineriaceae</taxon>
        <taxon>Wohlfahrtiimonas</taxon>
    </lineage>
</organism>
<dbReference type="SUPFAM" id="SSF49329">
    <property type="entry name" value="Cu,Zn superoxide dismutase-like"/>
    <property type="match status" value="1"/>
</dbReference>
<keyword evidence="2" id="KW-0560">Oxidoreductase</keyword>
<dbReference type="EC" id="1.15.1.1" evidence="2"/>
<dbReference type="InterPro" id="IPR001424">
    <property type="entry name" value="SOD_Cu_Zn_dom"/>
</dbReference>
<reference evidence="6" key="1">
    <citation type="journal article" date="2019" name="Int. J. Syst. Evol. Microbiol.">
        <title>The Global Catalogue of Microorganisms (GCM) 10K type strain sequencing project: providing services to taxonomists for standard genome sequencing and annotation.</title>
        <authorList>
            <consortium name="The Broad Institute Genomics Platform"/>
            <consortium name="The Broad Institute Genome Sequencing Center for Infectious Disease"/>
            <person name="Wu L."/>
            <person name="Ma J."/>
        </authorList>
    </citation>
    <scope>NUCLEOTIDE SEQUENCE [LARGE SCALE GENOMIC DNA]</scope>
    <source>
        <strain evidence="6">JCM 18424</strain>
    </source>
</reference>
<dbReference type="InterPro" id="IPR024134">
    <property type="entry name" value="SOD_Cu/Zn_/chaperone"/>
</dbReference>
<feature type="chain" id="PRO_5045479707" description="Superoxide dismutase [Cu-Zn]" evidence="3">
    <location>
        <begin position="21"/>
        <end position="175"/>
    </location>
</feature>
<name>A0ABP9MF03_9GAMM</name>
<dbReference type="PROSITE" id="PS00087">
    <property type="entry name" value="SOD_CU_ZN_1"/>
    <property type="match status" value="1"/>
</dbReference>
<keyword evidence="2" id="KW-0862">Zinc</keyword>
<dbReference type="PROSITE" id="PS00332">
    <property type="entry name" value="SOD_CU_ZN_2"/>
    <property type="match status" value="1"/>
</dbReference>
<keyword evidence="3" id="KW-0732">Signal</keyword>
<accession>A0ABP9MF03</accession>
<comment type="caution">
    <text evidence="5">The sequence shown here is derived from an EMBL/GenBank/DDBJ whole genome shotgun (WGS) entry which is preliminary data.</text>
</comment>
<protein>
    <recommendedName>
        <fullName evidence="2">Superoxide dismutase [Cu-Zn]</fullName>
        <ecNumber evidence="2">1.15.1.1</ecNumber>
    </recommendedName>
</protein>
<evidence type="ECO:0000256" key="2">
    <source>
        <dbReference type="RuleBase" id="RU000393"/>
    </source>
</evidence>
<evidence type="ECO:0000256" key="3">
    <source>
        <dbReference type="SAM" id="SignalP"/>
    </source>
</evidence>
<comment type="function">
    <text evidence="2">Destroys radicals which are normally produced within the cells and which are toxic to biological systems.</text>
</comment>
<keyword evidence="6" id="KW-1185">Reference proteome</keyword>
<comment type="cofactor">
    <cofactor evidence="2">
        <name>Zn(2+)</name>
        <dbReference type="ChEBI" id="CHEBI:29105"/>
    </cofactor>
    <text evidence="2">Binds 1 zinc ion per subunit.</text>
</comment>
<keyword evidence="2" id="KW-0479">Metal-binding</keyword>
<feature type="signal peptide" evidence="3">
    <location>
        <begin position="1"/>
        <end position="20"/>
    </location>
</feature>